<keyword evidence="1" id="KW-0472">Membrane</keyword>
<evidence type="ECO:0000313" key="3">
    <source>
        <dbReference type="Proteomes" id="UP000275473"/>
    </source>
</evidence>
<protein>
    <submittedName>
        <fullName evidence="2">Cytochrome c oxidase subunit 2A</fullName>
    </submittedName>
</protein>
<dbReference type="OrthoDB" id="2418411at2"/>
<keyword evidence="1" id="KW-0812">Transmembrane</keyword>
<dbReference type="Proteomes" id="UP000275473">
    <property type="component" value="Unassembled WGS sequence"/>
</dbReference>
<dbReference type="Pfam" id="PF08113">
    <property type="entry name" value="CoxIIa"/>
    <property type="match status" value="1"/>
</dbReference>
<dbReference type="InterPro" id="IPR012538">
    <property type="entry name" value="Cyt_c_oxidase_su2a"/>
</dbReference>
<dbReference type="RefSeq" id="WP_123163940.1">
    <property type="nucleotide sequence ID" value="NZ_RIAX01000001.1"/>
</dbReference>
<name>A0A3M8PC33_9BACL</name>
<feature type="transmembrane region" description="Helical" evidence="1">
    <location>
        <begin position="26"/>
        <end position="48"/>
    </location>
</feature>
<keyword evidence="3" id="KW-1185">Reference proteome</keyword>
<comment type="caution">
    <text evidence="2">The sequence shown here is derived from an EMBL/GenBank/DDBJ whole genome shotgun (WGS) entry which is preliminary data.</text>
</comment>
<keyword evidence="1" id="KW-1133">Transmembrane helix</keyword>
<proteinExistence type="predicted"/>
<evidence type="ECO:0000256" key="1">
    <source>
        <dbReference type="SAM" id="Phobius"/>
    </source>
</evidence>
<dbReference type="AlphaFoldDB" id="A0A3M8PC33"/>
<reference evidence="2 3" key="1">
    <citation type="journal article" date="2018" name="Int. J. Syst. Evol. Microbiol.">
        <title>Planococcus salinus sp. nov., a moderately halophilic bacterium isolated from a saline-alkali soil.</title>
        <authorList>
            <person name="Gan L."/>
        </authorList>
    </citation>
    <scope>NUCLEOTIDE SEQUENCE [LARGE SCALE GENOMIC DNA]</scope>
    <source>
        <strain evidence="2 3">LCB217</strain>
    </source>
</reference>
<accession>A0A3M8PC33</accession>
<gene>
    <name evidence="2" type="ORF">EEX84_02255</name>
</gene>
<dbReference type="EMBL" id="RIAX01000001">
    <property type="protein sequence ID" value="RNF41193.1"/>
    <property type="molecule type" value="Genomic_DNA"/>
</dbReference>
<sequence>MKDSSSEGKKKEEQLTSQEASLKGTFVSVLIIAAFMLISWFSVFLLFLERN</sequence>
<organism evidence="2 3">
    <name type="scientific">Planococcus salinus</name>
    <dbReference type="NCBI Taxonomy" id="1848460"/>
    <lineage>
        <taxon>Bacteria</taxon>
        <taxon>Bacillati</taxon>
        <taxon>Bacillota</taxon>
        <taxon>Bacilli</taxon>
        <taxon>Bacillales</taxon>
        <taxon>Caryophanaceae</taxon>
        <taxon>Planococcus</taxon>
    </lineage>
</organism>
<evidence type="ECO:0000313" key="2">
    <source>
        <dbReference type="EMBL" id="RNF41193.1"/>
    </source>
</evidence>